<dbReference type="EMBL" id="CP095855">
    <property type="protein sequence ID" value="UPK68044.1"/>
    <property type="molecule type" value="Genomic_DNA"/>
</dbReference>
<proteinExistence type="predicted"/>
<evidence type="ECO:0008006" key="3">
    <source>
        <dbReference type="Google" id="ProtNLM"/>
    </source>
</evidence>
<name>A0ABY4HW77_CHIFI</name>
<protein>
    <recommendedName>
        <fullName evidence="3">DNA alkylation repair enzyme</fullName>
    </recommendedName>
</protein>
<evidence type="ECO:0000313" key="1">
    <source>
        <dbReference type="EMBL" id="UPK68044.1"/>
    </source>
</evidence>
<evidence type="ECO:0000313" key="2">
    <source>
        <dbReference type="Proteomes" id="UP000830198"/>
    </source>
</evidence>
<accession>A0ABY4HW77</accession>
<keyword evidence="2" id="KW-1185">Reference proteome</keyword>
<sequence length="249" mass="29303">MNTSVNSEALNENDCNLTPDQLPVLTHHLTEAEALAINGTMLQEAEFQKFVRLWCDAHNETGDSLSLVELFGAYYCQEASRLCAKNVASHELLLRSLNHYTVFLQNPTLKNDIRYFAQWQMGLVMERLCFPWPEVEKTLLAASPIHEGRGEATRHVIQHYRAKKAWTFGYLYSTIAIKKFHEKIPTDCKWFIDPSFYTWKVMYYHADICSNLRMEEEMMNAYRKILPYVEQHPEEFTKKQIKFFQQFKN</sequence>
<reference evidence="1 2" key="1">
    <citation type="submission" date="2022-04" db="EMBL/GenBank/DDBJ databases">
        <title>The arsenic-methylating capacity of Chitinophaga filiformis YT5 during chitin decomposition.</title>
        <authorList>
            <person name="Chen G."/>
            <person name="Liang Y."/>
        </authorList>
    </citation>
    <scope>NUCLEOTIDE SEQUENCE [LARGE SCALE GENOMIC DNA]</scope>
    <source>
        <strain evidence="1 2">YT5</strain>
    </source>
</reference>
<organism evidence="1 2">
    <name type="scientific">Chitinophaga filiformis</name>
    <name type="common">Myxococcus filiformis</name>
    <name type="synonym">Flexibacter filiformis</name>
    <dbReference type="NCBI Taxonomy" id="104663"/>
    <lineage>
        <taxon>Bacteria</taxon>
        <taxon>Pseudomonadati</taxon>
        <taxon>Bacteroidota</taxon>
        <taxon>Chitinophagia</taxon>
        <taxon>Chitinophagales</taxon>
        <taxon>Chitinophagaceae</taxon>
        <taxon>Chitinophaga</taxon>
    </lineage>
</organism>
<dbReference type="RefSeq" id="WP_247810385.1">
    <property type="nucleotide sequence ID" value="NZ_CP095855.1"/>
</dbReference>
<gene>
    <name evidence="1" type="ORF">MYF79_24130</name>
</gene>
<dbReference type="Proteomes" id="UP000830198">
    <property type="component" value="Chromosome"/>
</dbReference>